<dbReference type="InterPro" id="IPR001845">
    <property type="entry name" value="HTH_ArsR_DNA-bd_dom"/>
</dbReference>
<dbReference type="SUPFAM" id="SSF53335">
    <property type="entry name" value="S-adenosyl-L-methionine-dependent methyltransferases"/>
    <property type="match status" value="1"/>
</dbReference>
<name>A0A0C5VEC0_9GAMM</name>
<dbReference type="Pfam" id="PF13489">
    <property type="entry name" value="Methyltransf_23"/>
    <property type="match status" value="1"/>
</dbReference>
<dbReference type="PRINTS" id="PR00778">
    <property type="entry name" value="HTHARSR"/>
</dbReference>
<feature type="domain" description="HTH arsR-type" evidence="1">
    <location>
        <begin position="1"/>
        <end position="98"/>
    </location>
</feature>
<evidence type="ECO:0000313" key="2">
    <source>
        <dbReference type="EMBL" id="AJQ92561.1"/>
    </source>
</evidence>
<dbReference type="HOGENOM" id="CLU_063642_1_0_6"/>
<dbReference type="PROSITE" id="PS50987">
    <property type="entry name" value="HTH_ARSR_2"/>
    <property type="match status" value="1"/>
</dbReference>
<dbReference type="SUPFAM" id="SSF46785">
    <property type="entry name" value="Winged helix' DNA-binding domain"/>
    <property type="match status" value="1"/>
</dbReference>
<proteinExistence type="predicted"/>
<accession>A0A0C5VEC0</accession>
<evidence type="ECO:0000313" key="3">
    <source>
        <dbReference type="Proteomes" id="UP000032266"/>
    </source>
</evidence>
<keyword evidence="2" id="KW-0489">Methyltransferase</keyword>
<dbReference type="Proteomes" id="UP000032266">
    <property type="component" value="Chromosome"/>
</dbReference>
<dbReference type="AlphaFoldDB" id="A0A0C5VEC0"/>
<dbReference type="GO" id="GO:0008168">
    <property type="term" value="F:methyltransferase activity"/>
    <property type="evidence" value="ECO:0007669"/>
    <property type="project" value="UniProtKB-KW"/>
</dbReference>
<dbReference type="InterPro" id="IPR036388">
    <property type="entry name" value="WH-like_DNA-bd_sf"/>
</dbReference>
<dbReference type="GO" id="GO:0032259">
    <property type="term" value="P:methylation"/>
    <property type="evidence" value="ECO:0007669"/>
    <property type="project" value="UniProtKB-KW"/>
</dbReference>
<dbReference type="PANTHER" id="PTHR43861">
    <property type="entry name" value="TRANS-ACONITATE 2-METHYLTRANSFERASE-RELATED"/>
    <property type="match status" value="1"/>
</dbReference>
<dbReference type="InterPro" id="IPR029063">
    <property type="entry name" value="SAM-dependent_MTases_sf"/>
</dbReference>
<reference evidence="2 3" key="1">
    <citation type="submission" date="2014-01" db="EMBL/GenBank/DDBJ databases">
        <title>Full genme sequencing of cellulolytic bacterium Gynuella sunshinyii YC6258T gen. nov., sp. nov.</title>
        <authorList>
            <person name="Khan H."/>
            <person name="Chung E.J."/>
            <person name="Chung Y.R."/>
        </authorList>
    </citation>
    <scope>NUCLEOTIDE SEQUENCE [LARGE SCALE GENOMIC DNA]</scope>
    <source>
        <strain evidence="2 3">YC6258</strain>
    </source>
</reference>
<keyword evidence="3" id="KW-1185">Reference proteome</keyword>
<dbReference type="SMART" id="SM00418">
    <property type="entry name" value="HTH_ARSR"/>
    <property type="match status" value="1"/>
</dbReference>
<dbReference type="NCBIfam" id="NF033788">
    <property type="entry name" value="HTH_metalloreg"/>
    <property type="match status" value="1"/>
</dbReference>
<dbReference type="PATRIC" id="fig|1445510.3.peg.498"/>
<dbReference type="STRING" id="1445510.YC6258_00511"/>
<dbReference type="KEGG" id="gsn:YC6258_00511"/>
<dbReference type="RefSeq" id="WP_044615597.1">
    <property type="nucleotide sequence ID" value="NZ_CP007142.1"/>
</dbReference>
<dbReference type="InterPro" id="IPR036390">
    <property type="entry name" value="WH_DNA-bd_sf"/>
</dbReference>
<sequence length="320" mass="36157">MMNSSFEQLATLLKAAADPIRLITLKVLQDSSYGVLELSEICGMKQSGMSHHLKVLASAGWLETRKEGNSIFYRRSLLTGAHQALLAQTWLALEQLELPLEVRQRAEKVHQGRIEAAREFFNKHAHQFKKHQDLIAEFESYDATVRQLLQSAQYQHQRLAIEIGPGAGEFLSTLSRSFDQVLAIDISADMLAKAQQRCEQQRLENVTLIQGEISGLDQATPAADTIIYNMVLHHVPDPARELRLSAERLAPSGCLLITELCQHDQTWAKENCGDLWLGFEENELVHWARSSHLVHRQTIYVGLRNGFQIQCLLFQKPEAA</sequence>
<keyword evidence="2" id="KW-0808">Transferase</keyword>
<dbReference type="OrthoDB" id="5297460at2"/>
<dbReference type="CDD" id="cd02440">
    <property type="entry name" value="AdoMet_MTases"/>
    <property type="match status" value="1"/>
</dbReference>
<organism evidence="2 3">
    <name type="scientific">Gynuella sunshinyii YC6258</name>
    <dbReference type="NCBI Taxonomy" id="1445510"/>
    <lineage>
        <taxon>Bacteria</taxon>
        <taxon>Pseudomonadati</taxon>
        <taxon>Pseudomonadota</taxon>
        <taxon>Gammaproteobacteria</taxon>
        <taxon>Oceanospirillales</taxon>
        <taxon>Saccharospirillaceae</taxon>
        <taxon>Gynuella</taxon>
    </lineage>
</organism>
<evidence type="ECO:0000259" key="1">
    <source>
        <dbReference type="PROSITE" id="PS50987"/>
    </source>
</evidence>
<dbReference type="CDD" id="cd00090">
    <property type="entry name" value="HTH_ARSR"/>
    <property type="match status" value="1"/>
</dbReference>
<keyword evidence="2" id="KW-0830">Ubiquinone</keyword>
<dbReference type="Gene3D" id="3.40.50.150">
    <property type="entry name" value="Vaccinia Virus protein VP39"/>
    <property type="match status" value="1"/>
</dbReference>
<dbReference type="EMBL" id="CP007142">
    <property type="protein sequence ID" value="AJQ92561.1"/>
    <property type="molecule type" value="Genomic_DNA"/>
</dbReference>
<dbReference type="PANTHER" id="PTHR43861:SF1">
    <property type="entry name" value="TRANS-ACONITATE 2-METHYLTRANSFERASE"/>
    <property type="match status" value="1"/>
</dbReference>
<dbReference type="GO" id="GO:0003700">
    <property type="term" value="F:DNA-binding transcription factor activity"/>
    <property type="evidence" value="ECO:0007669"/>
    <property type="project" value="InterPro"/>
</dbReference>
<dbReference type="Pfam" id="PF01022">
    <property type="entry name" value="HTH_5"/>
    <property type="match status" value="1"/>
</dbReference>
<protein>
    <submittedName>
        <fullName evidence="2">Methylase involved in ubiquinone/menaquinone biosynthesis</fullName>
    </submittedName>
</protein>
<dbReference type="InterPro" id="IPR011991">
    <property type="entry name" value="ArsR-like_HTH"/>
</dbReference>
<dbReference type="Gene3D" id="1.10.10.10">
    <property type="entry name" value="Winged helix-like DNA-binding domain superfamily/Winged helix DNA-binding domain"/>
    <property type="match status" value="1"/>
</dbReference>
<gene>
    <name evidence="2" type="ORF">YC6258_00511</name>
</gene>